<accession>A0A0E0MGE2</accession>
<keyword evidence="3" id="KW-1185">Reference proteome</keyword>
<reference evidence="2" key="2">
    <citation type="submission" date="2018-05" db="EMBL/GenBank/DDBJ databases">
        <title>OpunRS2 (Oryza punctata Reference Sequence Version 2).</title>
        <authorList>
            <person name="Zhang J."/>
            <person name="Kudrna D."/>
            <person name="Lee S."/>
            <person name="Talag J."/>
            <person name="Welchert J."/>
            <person name="Wing R.A."/>
        </authorList>
    </citation>
    <scope>NUCLEOTIDE SEQUENCE [LARGE SCALE GENOMIC DNA]</scope>
</reference>
<dbReference type="AlphaFoldDB" id="A0A0E0MGE2"/>
<name>A0A0E0MGE2_ORYPU</name>
<evidence type="ECO:0000256" key="1">
    <source>
        <dbReference type="SAM" id="MobiDB-lite"/>
    </source>
</evidence>
<dbReference type="HOGENOM" id="CLU_2999816_0_0_1"/>
<dbReference type="Proteomes" id="UP000026962">
    <property type="component" value="Chromosome 11"/>
</dbReference>
<evidence type="ECO:0000313" key="3">
    <source>
        <dbReference type="Proteomes" id="UP000026962"/>
    </source>
</evidence>
<feature type="region of interest" description="Disordered" evidence="1">
    <location>
        <begin position="22"/>
        <end position="57"/>
    </location>
</feature>
<sequence length="57" mass="6136">MAMESQSCCGFSISELRGLHIRPGTSSRAPDQAIPMLSSAKNRNPDKINSEISTSNL</sequence>
<dbReference type="EnsemblPlants" id="OPUNC11G14190.1">
    <property type="protein sequence ID" value="OPUNC11G14190.1"/>
    <property type="gene ID" value="OPUNC11G14190"/>
</dbReference>
<evidence type="ECO:0000313" key="2">
    <source>
        <dbReference type="EnsemblPlants" id="OPUNC11G14190.1"/>
    </source>
</evidence>
<organism evidence="2">
    <name type="scientific">Oryza punctata</name>
    <name type="common">Red rice</name>
    <dbReference type="NCBI Taxonomy" id="4537"/>
    <lineage>
        <taxon>Eukaryota</taxon>
        <taxon>Viridiplantae</taxon>
        <taxon>Streptophyta</taxon>
        <taxon>Embryophyta</taxon>
        <taxon>Tracheophyta</taxon>
        <taxon>Spermatophyta</taxon>
        <taxon>Magnoliopsida</taxon>
        <taxon>Liliopsida</taxon>
        <taxon>Poales</taxon>
        <taxon>Poaceae</taxon>
        <taxon>BOP clade</taxon>
        <taxon>Oryzoideae</taxon>
        <taxon>Oryzeae</taxon>
        <taxon>Oryzinae</taxon>
        <taxon>Oryza</taxon>
    </lineage>
</organism>
<proteinExistence type="predicted"/>
<dbReference type="Gramene" id="OPUNC11G14190.1">
    <property type="protein sequence ID" value="OPUNC11G14190.1"/>
    <property type="gene ID" value="OPUNC11G14190"/>
</dbReference>
<reference evidence="2" key="1">
    <citation type="submission" date="2015-04" db="UniProtKB">
        <authorList>
            <consortium name="EnsemblPlants"/>
        </authorList>
    </citation>
    <scope>IDENTIFICATION</scope>
</reference>
<protein>
    <submittedName>
        <fullName evidence="2">Uncharacterized protein</fullName>
    </submittedName>
</protein>